<feature type="compositionally biased region" description="Basic and acidic residues" evidence="1">
    <location>
        <begin position="143"/>
        <end position="166"/>
    </location>
</feature>
<feature type="transmembrane region" description="Helical" evidence="2">
    <location>
        <begin position="12"/>
        <end position="33"/>
    </location>
</feature>
<keyword evidence="2" id="KW-0812">Transmembrane</keyword>
<keyword evidence="2" id="KW-0472">Membrane</keyword>
<dbReference type="Proteomes" id="UP000177798">
    <property type="component" value="Chromosome 12"/>
</dbReference>
<dbReference type="AlphaFoldDB" id="A0A1D9QG47"/>
<evidence type="ECO:0000313" key="4">
    <source>
        <dbReference type="Proteomes" id="UP000177798"/>
    </source>
</evidence>
<dbReference type="VEuPathDB" id="FungiDB:sscle_12g086960"/>
<feature type="region of interest" description="Disordered" evidence="1">
    <location>
        <begin position="138"/>
        <end position="166"/>
    </location>
</feature>
<evidence type="ECO:0000256" key="2">
    <source>
        <dbReference type="SAM" id="Phobius"/>
    </source>
</evidence>
<protein>
    <submittedName>
        <fullName evidence="3">Uncharacterized protein</fullName>
    </submittedName>
</protein>
<gene>
    <name evidence="3" type="ORF">sscle_12g086960</name>
</gene>
<evidence type="ECO:0000313" key="3">
    <source>
        <dbReference type="EMBL" id="APA13926.1"/>
    </source>
</evidence>
<evidence type="ECO:0000256" key="1">
    <source>
        <dbReference type="SAM" id="MobiDB-lite"/>
    </source>
</evidence>
<sequence>MSSARASKAAVVLSIIQFLTLVGSMGFLVILIISSTFYSIVYQLLLLARAFHNRAACSTTSAHARKIRNSRLCHHYRTSPTNHSPGAPKTLSSSAMPLSPPTNFPRQERPITLPVLRQRPEIGDTYRMRETYERNVPTQNRHRNGDERMRVRGHAETIGLERSEEE</sequence>
<dbReference type="EMBL" id="CP017825">
    <property type="protein sequence ID" value="APA13926.1"/>
    <property type="molecule type" value="Genomic_DNA"/>
</dbReference>
<keyword evidence="2" id="KW-1133">Transmembrane helix</keyword>
<organism evidence="3 4">
    <name type="scientific">Sclerotinia sclerotiorum (strain ATCC 18683 / 1980 / Ss-1)</name>
    <name type="common">White mold</name>
    <name type="synonym">Whetzelinia sclerotiorum</name>
    <dbReference type="NCBI Taxonomy" id="665079"/>
    <lineage>
        <taxon>Eukaryota</taxon>
        <taxon>Fungi</taxon>
        <taxon>Dikarya</taxon>
        <taxon>Ascomycota</taxon>
        <taxon>Pezizomycotina</taxon>
        <taxon>Leotiomycetes</taxon>
        <taxon>Helotiales</taxon>
        <taxon>Sclerotiniaceae</taxon>
        <taxon>Sclerotinia</taxon>
    </lineage>
</organism>
<name>A0A1D9QG47_SCLS1</name>
<accession>A0A1D9QG47</accession>
<feature type="region of interest" description="Disordered" evidence="1">
    <location>
        <begin position="77"/>
        <end position="108"/>
    </location>
</feature>
<proteinExistence type="predicted"/>
<dbReference type="OrthoDB" id="3560035at2759"/>
<reference evidence="4" key="1">
    <citation type="journal article" date="2017" name="Genome Biol. Evol.">
        <title>The complete genome sequence of the phytopathogenic fungus Sclerotinia sclerotiorum reveals insights into the genome architecture of broad host range pathogens.</title>
        <authorList>
            <person name="Derbyshire M."/>
            <person name="Denton-Giles M."/>
            <person name="Hegedus D."/>
            <person name="Seifbarghy S."/>
            <person name="Rollins J."/>
            <person name="van Kan J."/>
            <person name="Seidl M.F."/>
            <person name="Faino L."/>
            <person name="Mbengue M."/>
            <person name="Navaud O."/>
            <person name="Raffaele S."/>
            <person name="Hammond-Kosack K."/>
            <person name="Heard S."/>
            <person name="Oliver R."/>
        </authorList>
    </citation>
    <scope>NUCLEOTIDE SEQUENCE [LARGE SCALE GENOMIC DNA]</scope>
    <source>
        <strain evidence="4">ATCC 18683 / 1980 / Ss-1</strain>
    </source>
</reference>
<feature type="compositionally biased region" description="Polar residues" evidence="1">
    <location>
        <begin position="78"/>
        <end position="96"/>
    </location>
</feature>